<protein>
    <submittedName>
        <fullName evidence="2 5">Transposase</fullName>
    </submittedName>
</protein>
<evidence type="ECO:0000313" key="3">
    <source>
        <dbReference type="EMBL" id="GBC62753.1"/>
    </source>
</evidence>
<evidence type="ECO:0000259" key="1">
    <source>
        <dbReference type="Pfam" id="PF01609"/>
    </source>
</evidence>
<comment type="caution">
    <text evidence="5">The sequence shown here is derived from an EMBL/GenBank/DDBJ whole genome shotgun (WGS) entry which is preliminary data.</text>
</comment>
<dbReference type="AlphaFoldDB" id="A0A401G1G7"/>
<dbReference type="InterPro" id="IPR002559">
    <property type="entry name" value="Transposase_11"/>
</dbReference>
<feature type="domain" description="Transposase IS4-like" evidence="1">
    <location>
        <begin position="113"/>
        <end position="339"/>
    </location>
</feature>
<dbReference type="GO" id="GO:0006313">
    <property type="term" value="P:DNA transposition"/>
    <property type="evidence" value="ECO:0007669"/>
    <property type="project" value="InterPro"/>
</dbReference>
<reference evidence="6" key="1">
    <citation type="submission" date="2017-11" db="EMBL/GenBank/DDBJ databases">
        <authorList>
            <person name="Watanabe M."/>
            <person name="Kojima H."/>
        </authorList>
    </citation>
    <scope>NUCLEOTIDE SEQUENCE [LARGE SCALE GENOMIC DNA]</scope>
    <source>
        <strain evidence="6">Tokyo 01</strain>
    </source>
</reference>
<dbReference type="NCBIfam" id="NF033592">
    <property type="entry name" value="transpos_IS4_1"/>
    <property type="match status" value="1"/>
</dbReference>
<dbReference type="OrthoDB" id="9794050at2"/>
<sequence>MSKAITVVERTKALLNGNSFKADHRCNPVFFSRNRVLTFRMLILLMLRKSLKSAQLVLNEFFDKMNTGVITVTPGAFTQARSKMLHTAFIELNRKAVVETIYEKDEYEKYRGYRLLGIDGSKVTLPNERDIRQFFGSVRIANQHESTRGEYPVGIASVLYDLLNNVAIDALPGHAKSYEVDLATAHLANYKKIKDLLIFDRNYPSYFFLAFLIHSGISFLGRCSRSSFKEAREMFGRQMIQSRTVTLKPHHTKRKQIGKAGLPMKIRVRFVSVLLETGEVGVLVTSLCDEKLWPTEIFKELYNTRWGVETFYGTLKERLNLENFTGKTVESVRQDFYSTVFISGIESVLTGEARKKLSDKDDKNEYHQLVNKAVSFNTIKNHVTDLFFGESDTEILLEKLTRLFMTNPVCERKNRKFPRKRRPRASLNYHKRFKKIVF</sequence>
<organism evidence="5 6">
    <name type="scientific">Desulfonema ishimotonii</name>
    <dbReference type="NCBI Taxonomy" id="45657"/>
    <lineage>
        <taxon>Bacteria</taxon>
        <taxon>Pseudomonadati</taxon>
        <taxon>Thermodesulfobacteriota</taxon>
        <taxon>Desulfobacteria</taxon>
        <taxon>Desulfobacterales</taxon>
        <taxon>Desulfococcaceae</taxon>
        <taxon>Desulfonema</taxon>
    </lineage>
</organism>
<dbReference type="Proteomes" id="UP000288096">
    <property type="component" value="Unassembled WGS sequence"/>
</dbReference>
<dbReference type="GO" id="GO:0003677">
    <property type="term" value="F:DNA binding"/>
    <property type="evidence" value="ECO:0007669"/>
    <property type="project" value="InterPro"/>
</dbReference>
<dbReference type="RefSeq" id="WP_124328334.1">
    <property type="nucleotide sequence ID" value="NZ_BEXT01000001.1"/>
</dbReference>
<dbReference type="PANTHER" id="PTHR37529:SF1">
    <property type="entry name" value="TRANSPOSASE INSG FOR INSERTION SEQUENCE ELEMENT IS4-RELATED"/>
    <property type="match status" value="1"/>
</dbReference>
<proteinExistence type="predicted"/>
<dbReference type="InterPro" id="IPR047952">
    <property type="entry name" value="Transpos_IS4"/>
</dbReference>
<dbReference type="EMBL" id="BEXT01000001">
    <property type="protein sequence ID" value="GBC63033.1"/>
    <property type="molecule type" value="Genomic_DNA"/>
</dbReference>
<dbReference type="SUPFAM" id="SSF53098">
    <property type="entry name" value="Ribonuclease H-like"/>
    <property type="match status" value="1"/>
</dbReference>
<dbReference type="PANTHER" id="PTHR37529">
    <property type="entry name" value="TRANSPOSASE INSG FOR INSERTION SEQUENCE ELEMENT IS4-RELATED"/>
    <property type="match status" value="1"/>
</dbReference>
<gene>
    <name evidence="2" type="ORF">DENIS_1955</name>
    <name evidence="3" type="ORF">DENIS_3730</name>
    <name evidence="4" type="ORF">DENIS_3775</name>
    <name evidence="5" type="ORF">DENIS_4022</name>
</gene>
<accession>A0A401G1G7</accession>
<dbReference type="InterPro" id="IPR012337">
    <property type="entry name" value="RNaseH-like_sf"/>
</dbReference>
<evidence type="ECO:0000313" key="2">
    <source>
        <dbReference type="EMBL" id="GBC60995.1"/>
    </source>
</evidence>
<dbReference type="GO" id="GO:0004803">
    <property type="term" value="F:transposase activity"/>
    <property type="evidence" value="ECO:0007669"/>
    <property type="project" value="InterPro"/>
</dbReference>
<evidence type="ECO:0000313" key="5">
    <source>
        <dbReference type="EMBL" id="GBC63033.1"/>
    </source>
</evidence>
<evidence type="ECO:0000313" key="4">
    <source>
        <dbReference type="EMBL" id="GBC62798.1"/>
    </source>
</evidence>
<keyword evidence="6" id="KW-1185">Reference proteome</keyword>
<name>A0A401G1G7_9BACT</name>
<evidence type="ECO:0000313" key="6">
    <source>
        <dbReference type="Proteomes" id="UP000288096"/>
    </source>
</evidence>
<reference evidence="6" key="3">
    <citation type="submission" date="2019-01" db="EMBL/GenBank/DDBJ databases">
        <title>Genome sequence of Desulfonema ishimotonii strain Tokyo 01.</title>
        <authorList>
            <person name="Fukui M."/>
        </authorList>
    </citation>
    <scope>NUCLEOTIDE SEQUENCE [LARGE SCALE GENOMIC DNA]</scope>
    <source>
        <strain evidence="6">Tokyo 01</strain>
    </source>
</reference>
<dbReference type="EMBL" id="BEXT01000001">
    <property type="protein sequence ID" value="GBC60995.1"/>
    <property type="molecule type" value="Genomic_DNA"/>
</dbReference>
<reference evidence="5" key="2">
    <citation type="journal article" date="2019" name="Front. Microbiol.">
        <title>Genomic Characteristics of Desulfonema ishimotonii Tokyo 01T Implying Horizontal Gene Transfer Among Phylogenetically Dispersed Filamentous Gliding Bacteria.</title>
        <authorList>
            <person name="Watanabe M."/>
            <person name="Kojima H."/>
            <person name="Umezawa K."/>
            <person name="Fukui M."/>
        </authorList>
    </citation>
    <scope>NUCLEOTIDE SEQUENCE</scope>
    <source>
        <strain evidence="5">Tokyo 01</strain>
    </source>
</reference>
<dbReference type="Pfam" id="PF01609">
    <property type="entry name" value="DDE_Tnp_1"/>
    <property type="match status" value="1"/>
</dbReference>
<dbReference type="EMBL" id="BEXT01000001">
    <property type="protein sequence ID" value="GBC62798.1"/>
    <property type="molecule type" value="Genomic_DNA"/>
</dbReference>
<dbReference type="EMBL" id="BEXT01000001">
    <property type="protein sequence ID" value="GBC62753.1"/>
    <property type="molecule type" value="Genomic_DNA"/>
</dbReference>